<dbReference type="EMBL" id="CP059378">
    <property type="protein sequence ID" value="QLY77819.1"/>
    <property type="molecule type" value="Genomic_DNA"/>
</dbReference>
<name>A0A7D6ZEQ2_9CLOT</name>
<evidence type="ECO:0000313" key="2">
    <source>
        <dbReference type="Proteomes" id="UP000512286"/>
    </source>
</evidence>
<protein>
    <submittedName>
        <fullName evidence="1">Uncharacterized protein</fullName>
    </submittedName>
</protein>
<organism evidence="1 2">
    <name type="scientific">Clostridium intestinale</name>
    <dbReference type="NCBI Taxonomy" id="36845"/>
    <lineage>
        <taxon>Bacteria</taxon>
        <taxon>Bacillati</taxon>
        <taxon>Bacillota</taxon>
        <taxon>Clostridia</taxon>
        <taxon>Eubacteriales</taxon>
        <taxon>Clostridiaceae</taxon>
        <taxon>Clostridium</taxon>
    </lineage>
</organism>
<sequence>MKVKFTIPNKVTKEQLIKEFEEKDADTIALIIMDTAKEAFDETNFYYYFYMLHIANLVNSIVREQIISIEFGKEIHQKIAEYFNNNFIIKK</sequence>
<dbReference type="AlphaFoldDB" id="A0A7D6ZEQ2"/>
<dbReference type="Proteomes" id="UP000512286">
    <property type="component" value="Chromosome"/>
</dbReference>
<dbReference type="RefSeq" id="WP_181600313.1">
    <property type="nucleotide sequence ID" value="NZ_CP059378.1"/>
</dbReference>
<evidence type="ECO:0000313" key="1">
    <source>
        <dbReference type="EMBL" id="QLY77819.1"/>
    </source>
</evidence>
<reference evidence="1 2" key="1">
    <citation type="submission" date="2020-07" db="EMBL/GenBank/DDBJ databases">
        <title>Electron transfer.</title>
        <authorList>
            <person name="Huang L."/>
            <person name="Liu X."/>
            <person name="Zhou S."/>
        </authorList>
    </citation>
    <scope>NUCLEOTIDE SEQUENCE [LARGE SCALE GENOMIC DNA]</scope>
    <source>
        <strain evidence="1 2">Lx1</strain>
    </source>
</reference>
<accession>A0A7D6ZEQ2</accession>
<dbReference type="KEGG" id="cint:HZF06_11925"/>
<gene>
    <name evidence="1" type="ORF">HZF06_11925</name>
</gene>
<proteinExistence type="predicted"/>